<gene>
    <name evidence="3" type="ORF">SAMN05443636_0572</name>
</gene>
<dbReference type="PANTHER" id="PTHR12286">
    <property type="entry name" value="SACCHAROPINE DEHYDROGENASE-LIKE OXIDOREDUCTASE"/>
    <property type="match status" value="1"/>
</dbReference>
<dbReference type="GO" id="GO:0005886">
    <property type="term" value="C:plasma membrane"/>
    <property type="evidence" value="ECO:0007669"/>
    <property type="project" value="TreeGrafter"/>
</dbReference>
<evidence type="ECO:0000259" key="2">
    <source>
        <dbReference type="Pfam" id="PF03435"/>
    </source>
</evidence>
<dbReference type="EMBL" id="FQWV01000001">
    <property type="protein sequence ID" value="SHG54050.1"/>
    <property type="molecule type" value="Genomic_DNA"/>
</dbReference>
<dbReference type="InterPro" id="IPR005097">
    <property type="entry name" value="Sacchrp_dh_NADP-bd"/>
</dbReference>
<feature type="region of interest" description="Disordered" evidence="1">
    <location>
        <begin position="230"/>
        <end position="257"/>
    </location>
</feature>
<dbReference type="OrthoDB" id="194971at2157"/>
<feature type="compositionally biased region" description="Basic and acidic residues" evidence="1">
    <location>
        <begin position="246"/>
        <end position="257"/>
    </location>
</feature>
<dbReference type="RefSeq" id="WP_073306861.1">
    <property type="nucleotide sequence ID" value="NZ_FQWV01000001.1"/>
</dbReference>
<dbReference type="InterPro" id="IPR051276">
    <property type="entry name" value="Saccharopine_DH-like_oxidrdct"/>
</dbReference>
<dbReference type="Proteomes" id="UP000184357">
    <property type="component" value="Unassembled WGS sequence"/>
</dbReference>
<evidence type="ECO:0000313" key="4">
    <source>
        <dbReference type="Proteomes" id="UP000184357"/>
    </source>
</evidence>
<dbReference type="STRING" id="43928.SAMN05443636_0572"/>
<proteinExistence type="predicted"/>
<accession>A0A1M5KMY4</accession>
<feature type="domain" description="Saccharopine dehydrogenase NADP binding" evidence="2">
    <location>
        <begin position="10"/>
        <end position="160"/>
    </location>
</feature>
<feature type="region of interest" description="Disordered" evidence="1">
    <location>
        <begin position="57"/>
        <end position="79"/>
    </location>
</feature>
<organism evidence="3 4">
    <name type="scientific">Halobaculum gomorrense</name>
    <dbReference type="NCBI Taxonomy" id="43928"/>
    <lineage>
        <taxon>Archaea</taxon>
        <taxon>Methanobacteriati</taxon>
        <taxon>Methanobacteriota</taxon>
        <taxon>Stenosarchaea group</taxon>
        <taxon>Halobacteria</taxon>
        <taxon>Halobacteriales</taxon>
        <taxon>Haloferacaceae</taxon>
        <taxon>Halobaculum</taxon>
    </lineage>
</organism>
<dbReference type="InterPro" id="IPR036291">
    <property type="entry name" value="NAD(P)-bd_dom_sf"/>
</dbReference>
<protein>
    <submittedName>
        <fullName evidence="3">Uncharacterized conserved protein</fullName>
    </submittedName>
</protein>
<dbReference type="SUPFAM" id="SSF51735">
    <property type="entry name" value="NAD(P)-binding Rossmann-fold domains"/>
    <property type="match status" value="1"/>
</dbReference>
<evidence type="ECO:0000313" key="3">
    <source>
        <dbReference type="EMBL" id="SHG54050.1"/>
    </source>
</evidence>
<feature type="compositionally biased region" description="Acidic residues" evidence="1">
    <location>
        <begin position="63"/>
        <end position="77"/>
    </location>
</feature>
<sequence>MTDDDRAHDVVLWGATGFTGRLVAEHLAERYGAGDLEWAIAGRDEERLAAVRDELIADHDTNDGGENDSDGGNDTGDDALASLDVLTGDAFDRESLDRVAARTAVVCTTVGPYARYGSDLVAACVEHGTDYCDLSGEVHWMRRTIDEHHERARETGARIVHGCGFDSVPSDLGTLLLQTHADEEFETPCDEVRGHVSIRGGAFSGGTVASMLELYETAAEDREVRRLLADPRALDPPESRGAPAERPQRGPGYDRDADTWTAPFVMARINEPVVSRSNALLGYPWGHTFRYSEALRTGDGVGGLARAGALTAGQRLLAGALSIGPLRETLDRYVLPDPGEGPDEGTIEGSSFEVRLRGTGASDGHPGGFAVEATVRGDRDPGYGSTCRMLGESAVCLARGEIESPHDGGVLTPASGIGLPLLDRLEGTGVSFEVETVEGGD</sequence>
<evidence type="ECO:0000256" key="1">
    <source>
        <dbReference type="SAM" id="MobiDB-lite"/>
    </source>
</evidence>
<dbReference type="Gene3D" id="3.40.50.720">
    <property type="entry name" value="NAD(P)-binding Rossmann-like Domain"/>
    <property type="match status" value="1"/>
</dbReference>
<dbReference type="AlphaFoldDB" id="A0A1M5KMY4"/>
<dbReference type="PANTHER" id="PTHR12286:SF5">
    <property type="entry name" value="SACCHAROPINE DEHYDROGENASE-LIKE OXIDOREDUCTASE"/>
    <property type="match status" value="1"/>
</dbReference>
<reference evidence="3 4" key="1">
    <citation type="submission" date="2016-11" db="EMBL/GenBank/DDBJ databases">
        <authorList>
            <person name="Jaros S."/>
            <person name="Januszkiewicz K."/>
            <person name="Wedrychowicz H."/>
        </authorList>
    </citation>
    <scope>NUCLEOTIDE SEQUENCE [LARGE SCALE GENOMIC DNA]</scope>
    <source>
        <strain evidence="3 4">DSM 9297</strain>
    </source>
</reference>
<keyword evidence="4" id="KW-1185">Reference proteome</keyword>
<dbReference type="GO" id="GO:0009247">
    <property type="term" value="P:glycolipid biosynthetic process"/>
    <property type="evidence" value="ECO:0007669"/>
    <property type="project" value="TreeGrafter"/>
</dbReference>
<dbReference type="Pfam" id="PF03435">
    <property type="entry name" value="Sacchrp_dh_NADP"/>
    <property type="match status" value="1"/>
</dbReference>
<name>A0A1M5KMY4_9EURY</name>